<dbReference type="GeneID" id="58735863"/>
<organism evidence="2 3">
    <name type="scientific">Pseudoalteromonas luteoviolacea DSM 6061</name>
    <dbReference type="NCBI Taxonomy" id="1365250"/>
    <lineage>
        <taxon>Bacteria</taxon>
        <taxon>Pseudomonadati</taxon>
        <taxon>Pseudomonadota</taxon>
        <taxon>Gammaproteobacteria</taxon>
        <taxon>Alteromonadales</taxon>
        <taxon>Pseudoalteromonadaceae</taxon>
        <taxon>Pseudoalteromonas</taxon>
    </lineage>
</organism>
<dbReference type="AlphaFoldDB" id="A0A166XHR0"/>
<dbReference type="PATRIC" id="fig|1365250.3.peg.1788"/>
<proteinExistence type="predicted"/>
<evidence type="ECO:0000313" key="3">
    <source>
        <dbReference type="Proteomes" id="UP000076643"/>
    </source>
</evidence>
<feature type="region of interest" description="Disordered" evidence="1">
    <location>
        <begin position="33"/>
        <end position="54"/>
    </location>
</feature>
<dbReference type="RefSeq" id="WP_155730841.1">
    <property type="nucleotide sequence ID" value="NZ_AQHB01000037.1"/>
</dbReference>
<dbReference type="EMBL" id="AUYB01000096">
    <property type="protein sequence ID" value="KZN40336.1"/>
    <property type="molecule type" value="Genomic_DNA"/>
</dbReference>
<accession>A0A166XHR0</accession>
<feature type="compositionally biased region" description="Polar residues" evidence="1">
    <location>
        <begin position="41"/>
        <end position="54"/>
    </location>
</feature>
<comment type="caution">
    <text evidence="2">The sequence shown here is derived from an EMBL/GenBank/DDBJ whole genome shotgun (WGS) entry which is preliminary data.</text>
</comment>
<keyword evidence="3" id="KW-1185">Reference proteome</keyword>
<reference evidence="2 3" key="1">
    <citation type="submission" date="2013-07" db="EMBL/GenBank/DDBJ databases">
        <title>Comparative Genomic and Metabolomic Analysis of Twelve Strains of Pseudoalteromonas luteoviolacea.</title>
        <authorList>
            <person name="Vynne N.G."/>
            <person name="Mansson M."/>
            <person name="Gram L."/>
        </authorList>
    </citation>
    <scope>NUCLEOTIDE SEQUENCE [LARGE SCALE GENOMIC DNA]</scope>
    <source>
        <strain evidence="2 3">DSM 6061</strain>
    </source>
</reference>
<protein>
    <submittedName>
        <fullName evidence="2">Uncharacterized protein</fullName>
    </submittedName>
</protein>
<sequence length="54" mass="5916">MKLAVTKKNIKNLSQDNKRLPSEMTKFINGGTMAQLRDSSDTSVTVPSGPTHQL</sequence>
<evidence type="ECO:0000313" key="2">
    <source>
        <dbReference type="EMBL" id="KZN40336.1"/>
    </source>
</evidence>
<gene>
    <name evidence="2" type="ORF">N475_12785</name>
</gene>
<evidence type="ECO:0000256" key="1">
    <source>
        <dbReference type="SAM" id="MobiDB-lite"/>
    </source>
</evidence>
<dbReference type="Proteomes" id="UP000076643">
    <property type="component" value="Unassembled WGS sequence"/>
</dbReference>
<name>A0A166XHR0_9GAMM</name>